<accession>A0ABN2T5V3</accession>
<dbReference type="Proteomes" id="UP001500755">
    <property type="component" value="Unassembled WGS sequence"/>
</dbReference>
<feature type="compositionally biased region" description="Low complexity" evidence="1">
    <location>
        <begin position="28"/>
        <end position="62"/>
    </location>
</feature>
<reference evidence="4 5" key="1">
    <citation type="journal article" date="2019" name="Int. J. Syst. Evol. Microbiol.">
        <title>The Global Catalogue of Microorganisms (GCM) 10K type strain sequencing project: providing services to taxonomists for standard genome sequencing and annotation.</title>
        <authorList>
            <consortium name="The Broad Institute Genomics Platform"/>
            <consortium name="The Broad Institute Genome Sequencing Center for Infectious Disease"/>
            <person name="Wu L."/>
            <person name="Ma J."/>
        </authorList>
    </citation>
    <scope>NUCLEOTIDE SEQUENCE [LARGE SCALE GENOMIC DNA]</scope>
    <source>
        <strain evidence="4 5">JCM 14546</strain>
    </source>
</reference>
<evidence type="ECO:0000313" key="5">
    <source>
        <dbReference type="Proteomes" id="UP001500755"/>
    </source>
</evidence>
<dbReference type="PROSITE" id="PS51257">
    <property type="entry name" value="PROKAR_LIPOPROTEIN"/>
    <property type="match status" value="1"/>
</dbReference>
<feature type="region of interest" description="Disordered" evidence="1">
    <location>
        <begin position="28"/>
        <end position="94"/>
    </location>
</feature>
<gene>
    <name evidence="4" type="ORF">GCM10009755_03890</name>
</gene>
<feature type="compositionally biased region" description="Low complexity" evidence="1">
    <location>
        <begin position="71"/>
        <end position="94"/>
    </location>
</feature>
<protein>
    <recommendedName>
        <fullName evidence="3">PepSY domain-containing protein</fullName>
    </recommendedName>
</protein>
<name>A0ABN2T5V3_9MICO</name>
<evidence type="ECO:0000259" key="3">
    <source>
        <dbReference type="Pfam" id="PF03413"/>
    </source>
</evidence>
<dbReference type="EMBL" id="BAAANO010000004">
    <property type="protein sequence ID" value="GAA1999546.1"/>
    <property type="molecule type" value="Genomic_DNA"/>
</dbReference>
<feature type="compositionally biased region" description="Basic and acidic residues" evidence="1">
    <location>
        <begin position="202"/>
        <end position="226"/>
    </location>
</feature>
<evidence type="ECO:0000256" key="2">
    <source>
        <dbReference type="SAM" id="SignalP"/>
    </source>
</evidence>
<comment type="caution">
    <text evidence="4">The sequence shown here is derived from an EMBL/GenBank/DDBJ whole genome shotgun (WGS) entry which is preliminary data.</text>
</comment>
<dbReference type="Gene3D" id="3.10.450.40">
    <property type="match status" value="2"/>
</dbReference>
<evidence type="ECO:0000313" key="4">
    <source>
        <dbReference type="EMBL" id="GAA1999546.1"/>
    </source>
</evidence>
<feature type="chain" id="PRO_5046844633" description="PepSY domain-containing protein" evidence="2">
    <location>
        <begin position="21"/>
        <end position="226"/>
    </location>
</feature>
<feature type="domain" description="PepSY" evidence="3">
    <location>
        <begin position="164"/>
        <end position="217"/>
    </location>
</feature>
<sequence>MKRHSIALWAAVLGISALLAGCQGGTVEPAQTDPAAQAPAAEAPSEEAPGGTSAGGSAAPTGDDNADDEQPAAPAAQSAAAPQASSAGSLDAAKAAIATAEKQHGGTAVSIDLDDDNTRWEIETVEGDGEWKYTISTDGATVHSRERDHDDDDDDRRAAQEASISLTQALEKAHANTAGTIDGGELDKDFRRSAYDVTIRSGSEEREFEVDARTGDLRLDEVDHDD</sequence>
<proteinExistence type="predicted"/>
<feature type="domain" description="PepSY" evidence="3">
    <location>
        <begin position="94"/>
        <end position="135"/>
    </location>
</feature>
<dbReference type="RefSeq" id="WP_344306482.1">
    <property type="nucleotide sequence ID" value="NZ_BAAANO010000004.1"/>
</dbReference>
<evidence type="ECO:0000256" key="1">
    <source>
        <dbReference type="SAM" id="MobiDB-lite"/>
    </source>
</evidence>
<dbReference type="InterPro" id="IPR025711">
    <property type="entry name" value="PepSY"/>
</dbReference>
<feature type="signal peptide" evidence="2">
    <location>
        <begin position="1"/>
        <end position="20"/>
    </location>
</feature>
<organism evidence="4 5">
    <name type="scientific">Brevibacterium samyangense</name>
    <dbReference type="NCBI Taxonomy" id="366888"/>
    <lineage>
        <taxon>Bacteria</taxon>
        <taxon>Bacillati</taxon>
        <taxon>Actinomycetota</taxon>
        <taxon>Actinomycetes</taxon>
        <taxon>Micrococcales</taxon>
        <taxon>Brevibacteriaceae</taxon>
        <taxon>Brevibacterium</taxon>
    </lineage>
</organism>
<feature type="region of interest" description="Disordered" evidence="1">
    <location>
        <begin position="131"/>
        <end position="159"/>
    </location>
</feature>
<dbReference type="Pfam" id="PF03413">
    <property type="entry name" value="PepSY"/>
    <property type="match status" value="2"/>
</dbReference>
<keyword evidence="2" id="KW-0732">Signal</keyword>
<feature type="region of interest" description="Disordered" evidence="1">
    <location>
        <begin position="201"/>
        <end position="226"/>
    </location>
</feature>
<keyword evidence="5" id="KW-1185">Reference proteome</keyword>